<dbReference type="InParanoid" id="K1WTF0"/>
<reference evidence="1 2" key="1">
    <citation type="journal article" date="2012" name="BMC Genomics">
        <title>Sequencing the genome of Marssonina brunnea reveals fungus-poplar co-evolution.</title>
        <authorList>
            <person name="Zhu S."/>
            <person name="Cao Y.-Z."/>
            <person name="Jiang C."/>
            <person name="Tan B.-Y."/>
            <person name="Wang Z."/>
            <person name="Feng S."/>
            <person name="Zhang L."/>
            <person name="Su X.-H."/>
            <person name="Brejova B."/>
            <person name="Vinar T."/>
            <person name="Xu M."/>
            <person name="Wang M.-X."/>
            <person name="Zhang S.-G."/>
            <person name="Huang M.-R."/>
            <person name="Wu R."/>
            <person name="Zhou Y."/>
        </authorList>
    </citation>
    <scope>NUCLEOTIDE SEQUENCE [LARGE SCALE GENOMIC DNA]</scope>
    <source>
        <strain evidence="1 2">MB_m1</strain>
    </source>
</reference>
<dbReference type="EMBL" id="JH921441">
    <property type="protein sequence ID" value="EKD15697.1"/>
    <property type="molecule type" value="Genomic_DNA"/>
</dbReference>
<name>K1WTF0_MARBU</name>
<dbReference type="AlphaFoldDB" id="K1WTF0"/>
<organism evidence="1 2">
    <name type="scientific">Marssonina brunnea f. sp. multigermtubi (strain MB_m1)</name>
    <name type="common">Marssonina leaf spot fungus</name>
    <dbReference type="NCBI Taxonomy" id="1072389"/>
    <lineage>
        <taxon>Eukaryota</taxon>
        <taxon>Fungi</taxon>
        <taxon>Dikarya</taxon>
        <taxon>Ascomycota</taxon>
        <taxon>Pezizomycotina</taxon>
        <taxon>Leotiomycetes</taxon>
        <taxon>Helotiales</taxon>
        <taxon>Drepanopezizaceae</taxon>
        <taxon>Drepanopeziza</taxon>
    </lineage>
</organism>
<accession>K1WTF0</accession>
<evidence type="ECO:0000313" key="1">
    <source>
        <dbReference type="EMBL" id="EKD15697.1"/>
    </source>
</evidence>
<evidence type="ECO:0000313" key="2">
    <source>
        <dbReference type="Proteomes" id="UP000006753"/>
    </source>
</evidence>
<protein>
    <submittedName>
        <fullName evidence="1">Gag-pol polyprotein</fullName>
    </submittedName>
</protein>
<dbReference type="Proteomes" id="UP000006753">
    <property type="component" value="Unassembled WGS sequence"/>
</dbReference>
<sequence length="319" mass="36063">MDKPEPAYTAILNRNASRSKDLRNLPVTLLKAFKAAPKLKAKPSKTAKSYEKLSKVISSLKIDYEATRIELLKRRDLLKNLTLDKTIAFFAALSTSKRSFSEATVSVAKASKDCLIINSKPIPKATDDLSLITDARAILDTNAEISVIIYDAAVKFEFIDVLAFTECDPLTTCQIDANSTLYRTRKEISSDSAKVFGMYKTKDKKIRPVDEADGIRAALSGKVDWYELSKAKDTLQEQVREYKQYLFPRIADIPKGFRITLERIANLDVGNTLRLKEKDLFKKIMLSKEKSIAFAWQEYGRFYDDVSLPIKLKTILHTA</sequence>
<gene>
    <name evidence="1" type="ORF">MBM_06325</name>
</gene>
<proteinExistence type="predicted"/>
<keyword evidence="2" id="KW-1185">Reference proteome</keyword>
<dbReference type="KEGG" id="mbe:MBM_06325"/>
<dbReference type="HOGENOM" id="CLU_871769_0_0_1"/>